<evidence type="ECO:0000313" key="2">
    <source>
        <dbReference type="Proteomes" id="UP000037035"/>
    </source>
</evidence>
<accession>A0A0L6VFI1</accession>
<dbReference type="VEuPathDB" id="FungiDB:VP01_1714g3"/>
<dbReference type="InterPro" id="IPR009057">
    <property type="entry name" value="Homeodomain-like_sf"/>
</dbReference>
<organism evidence="1 2">
    <name type="scientific">Puccinia sorghi</name>
    <dbReference type="NCBI Taxonomy" id="27349"/>
    <lineage>
        <taxon>Eukaryota</taxon>
        <taxon>Fungi</taxon>
        <taxon>Dikarya</taxon>
        <taxon>Basidiomycota</taxon>
        <taxon>Pucciniomycotina</taxon>
        <taxon>Pucciniomycetes</taxon>
        <taxon>Pucciniales</taxon>
        <taxon>Pucciniaceae</taxon>
        <taxon>Puccinia</taxon>
    </lineage>
</organism>
<keyword evidence="2" id="KW-1185">Reference proteome</keyword>
<evidence type="ECO:0000313" key="1">
    <source>
        <dbReference type="EMBL" id="KNZ59513.1"/>
    </source>
</evidence>
<dbReference type="AlphaFoldDB" id="A0A0L6VFI1"/>
<dbReference type="SUPFAM" id="SSF46689">
    <property type="entry name" value="Homeodomain-like"/>
    <property type="match status" value="1"/>
</dbReference>
<dbReference type="EMBL" id="LAVV01006520">
    <property type="protein sequence ID" value="KNZ59513.1"/>
    <property type="molecule type" value="Genomic_DNA"/>
</dbReference>
<dbReference type="PANTHER" id="PTHR46564">
    <property type="entry name" value="TRANSPOSASE"/>
    <property type="match status" value="1"/>
</dbReference>
<proteinExistence type="predicted"/>
<sequence length="93" mass="10403">MVFVSYAPATKVAVVQMSLQGHSQPSICNTLGYSVSAQSLYRWNHLFELTGALLSSEDCQFHHEKTSVTCHQVTYQVTKGPFEQVTLVFSWCS</sequence>
<name>A0A0L6VFI1_9BASI</name>
<protein>
    <submittedName>
        <fullName evidence="1">Uncharacterized protein</fullName>
    </submittedName>
</protein>
<reference evidence="1 2" key="1">
    <citation type="submission" date="2015-08" db="EMBL/GenBank/DDBJ databases">
        <title>Next Generation Sequencing and Analysis of the Genome of Puccinia sorghi L Schw, the Causal Agent of Maize Common Rust.</title>
        <authorList>
            <person name="Rochi L."/>
            <person name="Burguener G."/>
            <person name="Darino M."/>
            <person name="Turjanski A."/>
            <person name="Kreff E."/>
            <person name="Dieguez M.J."/>
            <person name="Sacco F."/>
        </authorList>
    </citation>
    <scope>NUCLEOTIDE SEQUENCE [LARGE SCALE GENOMIC DNA]</scope>
    <source>
        <strain evidence="1 2">RO10H11247</strain>
    </source>
</reference>
<dbReference type="PANTHER" id="PTHR46564:SF1">
    <property type="entry name" value="TRANSPOSASE"/>
    <property type="match status" value="1"/>
</dbReference>
<comment type="caution">
    <text evidence="1">The sequence shown here is derived from an EMBL/GenBank/DDBJ whole genome shotgun (WGS) entry which is preliminary data.</text>
</comment>
<dbReference type="Proteomes" id="UP000037035">
    <property type="component" value="Unassembled WGS sequence"/>
</dbReference>
<gene>
    <name evidence="1" type="ORF">VP01_1714g3</name>
</gene>